<dbReference type="GO" id="GO:0009507">
    <property type="term" value="C:chloroplast"/>
    <property type="evidence" value="ECO:0007669"/>
    <property type="project" value="UniProtKB-ARBA"/>
</dbReference>
<dbReference type="InterPro" id="IPR043554">
    <property type="entry name" value="KINB"/>
</dbReference>
<dbReference type="EMBL" id="JAKUCV010006554">
    <property type="protein sequence ID" value="KAJ4826886.1"/>
    <property type="molecule type" value="Genomic_DNA"/>
</dbReference>
<evidence type="ECO:0000256" key="1">
    <source>
        <dbReference type="ARBA" id="ARBA00010926"/>
    </source>
</evidence>
<sequence>MGNASGKSDGEGTSGARYGEEGYEQVGQGMEFAGGPHGGAAPVDYHAQGVYGEAEPMMLHSPPHSPRGYLQLQPPLYFTPQVPIVPLQRPGDIIHTQNYGLMPYTTESRDTLPGKPKAVMIAWNYEGKKVAVAGSWDNWGKREPLQRSGKDFIIMKMLPSGVYHYRFIVDENVRHAPDLPWEYDDRGNAYNILDVPEYDPEAGKSLSEFELPPSPESSYNNGSLSDNDFSKPPPDMPPQLPLMLLNDRASAAGGNQSMTRPQHTVLNHLYIQNNRGQPVALGCTHRFRQKYVTVVLYKPSRR</sequence>
<reference evidence="4" key="2">
    <citation type="journal article" date="2023" name="Plants (Basel)">
        <title>Annotation of the Turnera subulata (Passifloraceae) Draft Genome Reveals the S-Locus Evolved after the Divergence of Turneroideae from Passifloroideae in a Stepwise Manner.</title>
        <authorList>
            <person name="Henning P.M."/>
            <person name="Roalson E.H."/>
            <person name="Mir W."/>
            <person name="McCubbin A.G."/>
            <person name="Shore J.S."/>
        </authorList>
    </citation>
    <scope>NUCLEOTIDE SEQUENCE</scope>
    <source>
        <strain evidence="4">F60SS</strain>
    </source>
</reference>
<keyword evidence="5" id="KW-1185">Reference proteome</keyword>
<dbReference type="InterPro" id="IPR006828">
    <property type="entry name" value="ASC_dom"/>
</dbReference>
<comment type="similarity">
    <text evidence="1">Belongs to the 5'-AMP-activated protein kinase beta subunit family.</text>
</comment>
<organism evidence="4 5">
    <name type="scientific">Turnera subulata</name>
    <dbReference type="NCBI Taxonomy" id="218843"/>
    <lineage>
        <taxon>Eukaryota</taxon>
        <taxon>Viridiplantae</taxon>
        <taxon>Streptophyta</taxon>
        <taxon>Embryophyta</taxon>
        <taxon>Tracheophyta</taxon>
        <taxon>Spermatophyta</taxon>
        <taxon>Magnoliopsida</taxon>
        <taxon>eudicotyledons</taxon>
        <taxon>Gunneridae</taxon>
        <taxon>Pentapetalae</taxon>
        <taxon>rosids</taxon>
        <taxon>fabids</taxon>
        <taxon>Malpighiales</taxon>
        <taxon>Passifloraceae</taxon>
        <taxon>Turnera</taxon>
    </lineage>
</organism>
<reference evidence="4" key="1">
    <citation type="submission" date="2022-02" db="EMBL/GenBank/DDBJ databases">
        <authorList>
            <person name="Henning P.M."/>
            <person name="McCubbin A.G."/>
            <person name="Shore J.S."/>
        </authorList>
    </citation>
    <scope>NUCLEOTIDE SEQUENCE</scope>
    <source>
        <strain evidence="4">F60SS</strain>
        <tissue evidence="4">Leaves</tissue>
    </source>
</reference>
<dbReference type="Gene3D" id="6.20.250.60">
    <property type="match status" value="1"/>
</dbReference>
<dbReference type="Pfam" id="PF04739">
    <property type="entry name" value="AMPKBI"/>
    <property type="match status" value="1"/>
</dbReference>
<evidence type="ECO:0000313" key="4">
    <source>
        <dbReference type="EMBL" id="KAJ4826886.1"/>
    </source>
</evidence>
<gene>
    <name evidence="4" type="ORF">Tsubulata_046447</name>
</gene>
<feature type="region of interest" description="Disordered" evidence="2">
    <location>
        <begin position="203"/>
        <end position="240"/>
    </location>
</feature>
<comment type="caution">
    <text evidence="4">The sequence shown here is derived from an EMBL/GenBank/DDBJ whole genome shotgun (WGS) entry which is preliminary data.</text>
</comment>
<dbReference type="AlphaFoldDB" id="A0A9Q0F8Q9"/>
<dbReference type="OrthoDB" id="531008at2759"/>
<dbReference type="Pfam" id="PF16561">
    <property type="entry name" value="AMPK1_CBM"/>
    <property type="match status" value="1"/>
</dbReference>
<dbReference type="InterPro" id="IPR032640">
    <property type="entry name" value="AMPK1_CBM"/>
</dbReference>
<evidence type="ECO:0000256" key="2">
    <source>
        <dbReference type="SAM" id="MobiDB-lite"/>
    </source>
</evidence>
<proteinExistence type="inferred from homology"/>
<feature type="compositionally biased region" description="Pro residues" evidence="2">
    <location>
        <begin position="231"/>
        <end position="240"/>
    </location>
</feature>
<dbReference type="InterPro" id="IPR014756">
    <property type="entry name" value="Ig_E-set"/>
</dbReference>
<dbReference type="CDD" id="cd02859">
    <property type="entry name" value="E_set_AMPKbeta_like_N"/>
    <property type="match status" value="1"/>
</dbReference>
<dbReference type="Gene3D" id="2.60.40.10">
    <property type="entry name" value="Immunoglobulins"/>
    <property type="match status" value="1"/>
</dbReference>
<evidence type="ECO:0000259" key="3">
    <source>
        <dbReference type="SMART" id="SM01010"/>
    </source>
</evidence>
<dbReference type="SUPFAM" id="SSF160219">
    <property type="entry name" value="AMPKBI-like"/>
    <property type="match status" value="1"/>
</dbReference>
<dbReference type="SMART" id="SM01010">
    <property type="entry name" value="AMPKBI"/>
    <property type="match status" value="1"/>
</dbReference>
<dbReference type="SUPFAM" id="SSF81296">
    <property type="entry name" value="E set domains"/>
    <property type="match status" value="1"/>
</dbReference>
<dbReference type="Proteomes" id="UP001141552">
    <property type="component" value="Unassembled WGS sequence"/>
</dbReference>
<accession>A0A9Q0F8Q9</accession>
<name>A0A9Q0F8Q9_9ROSI</name>
<dbReference type="InterPro" id="IPR013783">
    <property type="entry name" value="Ig-like_fold"/>
</dbReference>
<dbReference type="InterPro" id="IPR037256">
    <property type="entry name" value="ASC_dom_sf"/>
</dbReference>
<feature type="domain" description="Association with the SNF1 complex (ASC)" evidence="3">
    <location>
        <begin position="212"/>
        <end position="300"/>
    </location>
</feature>
<protein>
    <recommendedName>
        <fullName evidence="3">Association with the SNF1 complex (ASC) domain-containing protein</fullName>
    </recommendedName>
</protein>
<dbReference type="PANTHER" id="PTHR46316">
    <property type="entry name" value="SNF1-RELATED PROTEIN KINASE REGULATORY SUBUNIT BETA-1"/>
    <property type="match status" value="1"/>
</dbReference>
<dbReference type="PANTHER" id="PTHR46316:SF6">
    <property type="entry name" value="ASSOCIATION WITH THE SNF1 COMPLEX (ASC) DOMAIN-CONTAINING PROTEIN"/>
    <property type="match status" value="1"/>
</dbReference>
<evidence type="ECO:0000313" key="5">
    <source>
        <dbReference type="Proteomes" id="UP001141552"/>
    </source>
</evidence>